<evidence type="ECO:0000256" key="1">
    <source>
        <dbReference type="SAM" id="Coils"/>
    </source>
</evidence>
<keyword evidence="4" id="KW-1185">Reference proteome</keyword>
<name>A0A8H2JMF1_9GAMM</name>
<dbReference type="AlphaFoldDB" id="A0A8H2JMF1"/>
<sequence length="237" mass="26711">MDDLQFRRAIYADPNNQDAEVTLAQQKDASKKQFAQEMNQLDEKIKQALQVPVPDHLCDKLILRQTLANHQVQKRKTRVYLALAASVAIVAALLVNFMQFSSAYNNLGDYALAHVYHEQDKFTNNDSNTVTLASLNQKMTAFDGNFSESLGKLLFADYCRFGGLKSLHLVYQGKTSPVTIFVVPKNEQLAFTTAFNDQQLFGSSIEFTNSNIIVVADKNESLAQWQQHINKTVSWSI</sequence>
<dbReference type="Proteomes" id="UP000307702">
    <property type="component" value="Unassembled WGS sequence"/>
</dbReference>
<protein>
    <submittedName>
        <fullName evidence="3">DUF3379 domain-containing protein</fullName>
    </submittedName>
</protein>
<dbReference type="OrthoDB" id="6195578at2"/>
<keyword evidence="1" id="KW-0175">Coiled coil</keyword>
<organism evidence="3 4">
    <name type="scientific">Colwellia ponticola</name>
    <dbReference type="NCBI Taxonomy" id="2304625"/>
    <lineage>
        <taxon>Bacteria</taxon>
        <taxon>Pseudomonadati</taxon>
        <taxon>Pseudomonadota</taxon>
        <taxon>Gammaproteobacteria</taxon>
        <taxon>Alteromonadales</taxon>
        <taxon>Colwelliaceae</taxon>
        <taxon>Colwellia</taxon>
    </lineage>
</organism>
<accession>A0A8H2JMF1</accession>
<evidence type="ECO:0000256" key="2">
    <source>
        <dbReference type="SAM" id="Phobius"/>
    </source>
</evidence>
<dbReference type="InterPro" id="IPR021806">
    <property type="entry name" value="DUF3379"/>
</dbReference>
<comment type="caution">
    <text evidence="3">The sequence shown here is derived from an EMBL/GenBank/DDBJ whole genome shotgun (WGS) entry which is preliminary data.</text>
</comment>
<evidence type="ECO:0000313" key="4">
    <source>
        <dbReference type="Proteomes" id="UP000307702"/>
    </source>
</evidence>
<reference evidence="3 4" key="1">
    <citation type="submission" date="2019-05" db="EMBL/GenBank/DDBJ databases">
        <title>Colwellia ponticola sp. nov., isolated from seawater.</title>
        <authorList>
            <person name="Yoon J.-H."/>
        </authorList>
    </citation>
    <scope>NUCLEOTIDE SEQUENCE [LARGE SCALE GENOMIC DNA]</scope>
    <source>
        <strain evidence="3 4">OISW-25</strain>
    </source>
</reference>
<dbReference type="EMBL" id="SZVP01000010">
    <property type="protein sequence ID" value="TMM44790.1"/>
    <property type="molecule type" value="Genomic_DNA"/>
</dbReference>
<proteinExistence type="predicted"/>
<dbReference type="RefSeq" id="WP_138623327.1">
    <property type="nucleotide sequence ID" value="NZ_SZVP01000010.1"/>
</dbReference>
<feature type="transmembrane region" description="Helical" evidence="2">
    <location>
        <begin position="79"/>
        <end position="98"/>
    </location>
</feature>
<feature type="coiled-coil region" evidence="1">
    <location>
        <begin position="24"/>
        <end position="51"/>
    </location>
</feature>
<keyword evidence="2" id="KW-0812">Transmembrane</keyword>
<keyword evidence="2" id="KW-0472">Membrane</keyword>
<keyword evidence="2" id="KW-1133">Transmembrane helix</keyword>
<evidence type="ECO:0000313" key="3">
    <source>
        <dbReference type="EMBL" id="TMM44790.1"/>
    </source>
</evidence>
<dbReference type="Pfam" id="PF11859">
    <property type="entry name" value="DUF3379"/>
    <property type="match status" value="1"/>
</dbReference>
<gene>
    <name evidence="3" type="ORF">FCS21_11005</name>
</gene>